<sequence length="102" mass="12422">ACDKYTILIRYSTSKIYICEHSYHNKYYNSVYKYCLEYYKKEIYKQVTSFKKGLEKVEVDKDIFDNENINEDNYNNLDKEDNNEIEEDIDYKLQIAINNINQ</sequence>
<name>A0ACA9MTS0_9GLOM</name>
<proteinExistence type="predicted"/>
<comment type="caution">
    <text evidence="1">The sequence shown here is derived from an EMBL/GenBank/DDBJ whole genome shotgun (WGS) entry which is preliminary data.</text>
</comment>
<gene>
    <name evidence="1" type="ORF">DHETER_LOCUS7634</name>
</gene>
<dbReference type="Proteomes" id="UP000789702">
    <property type="component" value="Unassembled WGS sequence"/>
</dbReference>
<feature type="non-terminal residue" evidence="1">
    <location>
        <position position="1"/>
    </location>
</feature>
<organism evidence="1 2">
    <name type="scientific">Dentiscutata heterogama</name>
    <dbReference type="NCBI Taxonomy" id="1316150"/>
    <lineage>
        <taxon>Eukaryota</taxon>
        <taxon>Fungi</taxon>
        <taxon>Fungi incertae sedis</taxon>
        <taxon>Mucoromycota</taxon>
        <taxon>Glomeromycotina</taxon>
        <taxon>Glomeromycetes</taxon>
        <taxon>Diversisporales</taxon>
        <taxon>Gigasporaceae</taxon>
        <taxon>Dentiscutata</taxon>
    </lineage>
</organism>
<accession>A0ACA9MTS0</accession>
<keyword evidence="2" id="KW-1185">Reference proteome</keyword>
<evidence type="ECO:0000313" key="1">
    <source>
        <dbReference type="EMBL" id="CAG8610985.1"/>
    </source>
</evidence>
<protein>
    <submittedName>
        <fullName evidence="1">3065_t:CDS:1</fullName>
    </submittedName>
</protein>
<reference evidence="1" key="1">
    <citation type="submission" date="2021-06" db="EMBL/GenBank/DDBJ databases">
        <authorList>
            <person name="Kallberg Y."/>
            <person name="Tangrot J."/>
            <person name="Rosling A."/>
        </authorList>
    </citation>
    <scope>NUCLEOTIDE SEQUENCE</scope>
    <source>
        <strain evidence="1">IL203A</strain>
    </source>
</reference>
<dbReference type="EMBL" id="CAJVPU010011036">
    <property type="protein sequence ID" value="CAG8610985.1"/>
    <property type="molecule type" value="Genomic_DNA"/>
</dbReference>
<evidence type="ECO:0000313" key="2">
    <source>
        <dbReference type="Proteomes" id="UP000789702"/>
    </source>
</evidence>